<keyword evidence="1" id="KW-1133">Transmembrane helix</keyword>
<evidence type="ECO:0000313" key="4">
    <source>
        <dbReference type="Proteomes" id="UP000541444"/>
    </source>
</evidence>
<keyword evidence="1" id="KW-0472">Membrane</keyword>
<comment type="caution">
    <text evidence="3">The sequence shown here is derived from an EMBL/GenBank/DDBJ whole genome shotgun (WGS) entry which is preliminary data.</text>
</comment>
<evidence type="ECO:0000313" key="3">
    <source>
        <dbReference type="EMBL" id="KAF6157239.1"/>
    </source>
</evidence>
<dbReference type="AlphaFoldDB" id="A0A7J7MQN2"/>
<evidence type="ECO:0000259" key="2">
    <source>
        <dbReference type="PROSITE" id="PS00028"/>
    </source>
</evidence>
<protein>
    <recommendedName>
        <fullName evidence="2">C2H2-type domain-containing protein</fullName>
    </recommendedName>
</protein>
<evidence type="ECO:0000256" key="1">
    <source>
        <dbReference type="SAM" id="Phobius"/>
    </source>
</evidence>
<dbReference type="Proteomes" id="UP000541444">
    <property type="component" value="Unassembled WGS sequence"/>
</dbReference>
<keyword evidence="1" id="KW-0812">Transmembrane</keyword>
<feature type="domain" description="C2H2-type" evidence="2">
    <location>
        <begin position="19"/>
        <end position="42"/>
    </location>
</feature>
<keyword evidence="4" id="KW-1185">Reference proteome</keyword>
<dbReference type="InterPro" id="IPR013087">
    <property type="entry name" value="Znf_C2H2_type"/>
</dbReference>
<feature type="transmembrane region" description="Helical" evidence="1">
    <location>
        <begin position="68"/>
        <end position="94"/>
    </location>
</feature>
<proteinExistence type="predicted"/>
<dbReference type="EMBL" id="JACGCM010001281">
    <property type="protein sequence ID" value="KAF6157239.1"/>
    <property type="molecule type" value="Genomic_DNA"/>
</dbReference>
<organism evidence="3 4">
    <name type="scientific">Kingdonia uniflora</name>
    <dbReference type="NCBI Taxonomy" id="39325"/>
    <lineage>
        <taxon>Eukaryota</taxon>
        <taxon>Viridiplantae</taxon>
        <taxon>Streptophyta</taxon>
        <taxon>Embryophyta</taxon>
        <taxon>Tracheophyta</taxon>
        <taxon>Spermatophyta</taxon>
        <taxon>Magnoliopsida</taxon>
        <taxon>Ranunculales</taxon>
        <taxon>Circaeasteraceae</taxon>
        <taxon>Kingdonia</taxon>
    </lineage>
</organism>
<sequence length="113" mass="13191">MDNIIRHNGIKHWKLQFICEVPTCLNVYRDKVLLGTHMYDRHGTQSIPKPTSVQICTNWPLGIHRFRWFLVSLISMFSVVLTKYIGAWCLGIGYSTAKPIEEEKSNKWTRKVV</sequence>
<dbReference type="PROSITE" id="PS00028">
    <property type="entry name" value="ZINC_FINGER_C2H2_1"/>
    <property type="match status" value="1"/>
</dbReference>
<gene>
    <name evidence="3" type="ORF">GIB67_041700</name>
</gene>
<accession>A0A7J7MQN2</accession>
<name>A0A7J7MQN2_9MAGN</name>
<feature type="non-terminal residue" evidence="3">
    <location>
        <position position="1"/>
    </location>
</feature>
<reference evidence="3 4" key="1">
    <citation type="journal article" date="2020" name="IScience">
        <title>Genome Sequencing of the Endangered Kingdonia uniflora (Circaeasteraceae, Ranunculales) Reveals Potential Mechanisms of Evolutionary Specialization.</title>
        <authorList>
            <person name="Sun Y."/>
            <person name="Deng T."/>
            <person name="Zhang A."/>
            <person name="Moore M.J."/>
            <person name="Landis J.B."/>
            <person name="Lin N."/>
            <person name="Zhang H."/>
            <person name="Zhang X."/>
            <person name="Huang J."/>
            <person name="Zhang X."/>
            <person name="Sun H."/>
            <person name="Wang H."/>
        </authorList>
    </citation>
    <scope>NUCLEOTIDE SEQUENCE [LARGE SCALE GENOMIC DNA]</scope>
    <source>
        <strain evidence="3">TB1705</strain>
        <tissue evidence="3">Leaf</tissue>
    </source>
</reference>